<comment type="caution">
    <text evidence="1">The sequence shown here is derived from an EMBL/GenBank/DDBJ whole genome shotgun (WGS) entry which is preliminary data.</text>
</comment>
<protein>
    <submittedName>
        <fullName evidence="1">Uncharacterized protein</fullName>
    </submittedName>
</protein>
<dbReference type="Proteomes" id="UP000799755">
    <property type="component" value="Unassembled WGS sequence"/>
</dbReference>
<sequence>MLNSVLLILSVCRHSPSIASQILIVRSSDADASHMDRREKSTDRTGPLWPLSIHFTNHGNGIYVSHGIPSMLCPERSHRVHFAGTILDSTQPSIIEFSAVRQTSPFTAVAEHIFSRSKNLAGEDHEFRFLSAIRALAFVPVKERVAKCLDVDFGRDYSESKIVADSLDVPESATAMMIAEERRTIGTHSVPEAPEGREQSITITVLMGVDSPEACPIGRITVRLGEFEARFVPYDDVIDQLYRGRFRSLPGNTKALGPGNALPASGRLRKIVPGKLAIEASHLYDLSNMTFLLFPTQQDTRYFLV</sequence>
<name>A0ACB6QMB0_9PLEO</name>
<gene>
    <name evidence="1" type="ORF">BDR25DRAFT_358259</name>
</gene>
<evidence type="ECO:0000313" key="2">
    <source>
        <dbReference type="Proteomes" id="UP000799755"/>
    </source>
</evidence>
<dbReference type="EMBL" id="MU003518">
    <property type="protein sequence ID" value="KAF2468002.1"/>
    <property type="molecule type" value="Genomic_DNA"/>
</dbReference>
<keyword evidence="2" id="KW-1185">Reference proteome</keyword>
<reference evidence="1" key="1">
    <citation type="journal article" date="2020" name="Stud. Mycol.">
        <title>101 Dothideomycetes genomes: a test case for predicting lifestyles and emergence of pathogens.</title>
        <authorList>
            <person name="Haridas S."/>
            <person name="Albert R."/>
            <person name="Binder M."/>
            <person name="Bloem J."/>
            <person name="Labutti K."/>
            <person name="Salamov A."/>
            <person name="Andreopoulos B."/>
            <person name="Baker S."/>
            <person name="Barry K."/>
            <person name="Bills G."/>
            <person name="Bluhm B."/>
            <person name="Cannon C."/>
            <person name="Castanera R."/>
            <person name="Culley D."/>
            <person name="Daum C."/>
            <person name="Ezra D."/>
            <person name="Gonzalez J."/>
            <person name="Henrissat B."/>
            <person name="Kuo A."/>
            <person name="Liang C."/>
            <person name="Lipzen A."/>
            <person name="Lutzoni F."/>
            <person name="Magnuson J."/>
            <person name="Mondo S."/>
            <person name="Nolan M."/>
            <person name="Ohm R."/>
            <person name="Pangilinan J."/>
            <person name="Park H.-J."/>
            <person name="Ramirez L."/>
            <person name="Alfaro M."/>
            <person name="Sun H."/>
            <person name="Tritt A."/>
            <person name="Yoshinaga Y."/>
            <person name="Zwiers L.-H."/>
            <person name="Turgeon B."/>
            <person name="Goodwin S."/>
            <person name="Spatafora J."/>
            <person name="Crous P."/>
            <person name="Grigoriev I."/>
        </authorList>
    </citation>
    <scope>NUCLEOTIDE SEQUENCE</scope>
    <source>
        <strain evidence="1">ATCC 200398</strain>
    </source>
</reference>
<proteinExistence type="predicted"/>
<accession>A0ACB6QMB0</accession>
<evidence type="ECO:0000313" key="1">
    <source>
        <dbReference type="EMBL" id="KAF2468002.1"/>
    </source>
</evidence>
<organism evidence="1 2">
    <name type="scientific">Lindgomyces ingoldianus</name>
    <dbReference type="NCBI Taxonomy" id="673940"/>
    <lineage>
        <taxon>Eukaryota</taxon>
        <taxon>Fungi</taxon>
        <taxon>Dikarya</taxon>
        <taxon>Ascomycota</taxon>
        <taxon>Pezizomycotina</taxon>
        <taxon>Dothideomycetes</taxon>
        <taxon>Pleosporomycetidae</taxon>
        <taxon>Pleosporales</taxon>
        <taxon>Lindgomycetaceae</taxon>
        <taxon>Lindgomyces</taxon>
    </lineage>
</organism>